<feature type="transmembrane region" description="Helical" evidence="10">
    <location>
        <begin position="51"/>
        <end position="70"/>
    </location>
</feature>
<dbReference type="PANTHER" id="PTHR46157">
    <property type="entry name" value="K(+) EFFLUX ANTIPORTER 3, CHLOROPLASTIC"/>
    <property type="match status" value="1"/>
</dbReference>
<evidence type="ECO:0000259" key="11">
    <source>
        <dbReference type="Pfam" id="PF00999"/>
    </source>
</evidence>
<dbReference type="InterPro" id="IPR038770">
    <property type="entry name" value="Na+/solute_symporter_sf"/>
</dbReference>
<organism evidence="13">
    <name type="scientific">hydrothermal vent metagenome</name>
    <dbReference type="NCBI Taxonomy" id="652676"/>
    <lineage>
        <taxon>unclassified sequences</taxon>
        <taxon>metagenomes</taxon>
        <taxon>ecological metagenomes</taxon>
    </lineage>
</organism>
<evidence type="ECO:0000256" key="4">
    <source>
        <dbReference type="ARBA" id="ARBA00022538"/>
    </source>
</evidence>
<feature type="domain" description="RCK N-terminal" evidence="12">
    <location>
        <begin position="401"/>
        <end position="514"/>
    </location>
</feature>
<dbReference type="InterPro" id="IPR004771">
    <property type="entry name" value="K/H_exchanger"/>
</dbReference>
<name>A0A3B0ZTE3_9ZZZZ</name>
<dbReference type="AlphaFoldDB" id="A0A3B0ZTE3"/>
<evidence type="ECO:0000256" key="2">
    <source>
        <dbReference type="ARBA" id="ARBA00022448"/>
    </source>
</evidence>
<feature type="transmembrane region" description="Helical" evidence="10">
    <location>
        <begin position="210"/>
        <end position="228"/>
    </location>
</feature>
<feature type="domain" description="Cation/H+ exchanger transmembrane" evidence="11">
    <location>
        <begin position="10"/>
        <end position="370"/>
    </location>
</feature>
<keyword evidence="2" id="KW-0813">Transport</keyword>
<feature type="transmembrane region" description="Helical" evidence="10">
    <location>
        <begin position="178"/>
        <end position="198"/>
    </location>
</feature>
<keyword evidence="9 10" id="KW-0472">Membrane</keyword>
<keyword evidence="7 10" id="KW-1133">Transmembrane helix</keyword>
<evidence type="ECO:0000256" key="10">
    <source>
        <dbReference type="SAM" id="Phobius"/>
    </source>
</evidence>
<feature type="transmembrane region" description="Helical" evidence="10">
    <location>
        <begin position="265"/>
        <end position="285"/>
    </location>
</feature>
<reference evidence="13" key="1">
    <citation type="submission" date="2018-06" db="EMBL/GenBank/DDBJ databases">
        <authorList>
            <person name="Zhirakovskaya E."/>
        </authorList>
    </citation>
    <scope>NUCLEOTIDE SEQUENCE</scope>
</reference>
<keyword evidence="8" id="KW-0406">Ion transport</keyword>
<dbReference type="Gene3D" id="1.20.1530.20">
    <property type="match status" value="1"/>
</dbReference>
<feature type="transmembrane region" description="Helical" evidence="10">
    <location>
        <begin position="354"/>
        <end position="374"/>
    </location>
</feature>
<evidence type="ECO:0000256" key="9">
    <source>
        <dbReference type="ARBA" id="ARBA00023136"/>
    </source>
</evidence>
<dbReference type="Gene3D" id="3.40.50.720">
    <property type="entry name" value="NAD(P)-binding Rossmann-like Domain"/>
    <property type="match status" value="1"/>
</dbReference>
<keyword evidence="4" id="KW-0633">Potassium transport</keyword>
<dbReference type="GO" id="GO:1902600">
    <property type="term" value="P:proton transmembrane transport"/>
    <property type="evidence" value="ECO:0007669"/>
    <property type="project" value="InterPro"/>
</dbReference>
<dbReference type="InterPro" id="IPR006153">
    <property type="entry name" value="Cation/H_exchanger_TM"/>
</dbReference>
<evidence type="ECO:0000313" key="13">
    <source>
        <dbReference type="EMBL" id="VAW90607.1"/>
    </source>
</evidence>
<keyword evidence="5 10" id="KW-0812">Transmembrane</keyword>
<feature type="transmembrane region" description="Helical" evidence="10">
    <location>
        <begin position="234"/>
        <end position="253"/>
    </location>
</feature>
<evidence type="ECO:0000256" key="5">
    <source>
        <dbReference type="ARBA" id="ARBA00022692"/>
    </source>
</evidence>
<keyword evidence="6" id="KW-0630">Potassium</keyword>
<feature type="transmembrane region" description="Helical" evidence="10">
    <location>
        <begin position="143"/>
        <end position="166"/>
    </location>
</feature>
<dbReference type="GO" id="GO:0008324">
    <property type="term" value="F:monoatomic cation transmembrane transporter activity"/>
    <property type="evidence" value="ECO:0007669"/>
    <property type="project" value="InterPro"/>
</dbReference>
<feature type="transmembrane region" description="Helical" evidence="10">
    <location>
        <begin position="27"/>
        <end position="45"/>
    </location>
</feature>
<evidence type="ECO:0000259" key="12">
    <source>
        <dbReference type="Pfam" id="PF02254"/>
    </source>
</evidence>
<evidence type="ECO:0000256" key="8">
    <source>
        <dbReference type="ARBA" id="ARBA00023065"/>
    </source>
</evidence>
<dbReference type="GO" id="GO:0012505">
    <property type="term" value="C:endomembrane system"/>
    <property type="evidence" value="ECO:0007669"/>
    <property type="project" value="UniProtKB-SubCell"/>
</dbReference>
<dbReference type="GO" id="GO:0015297">
    <property type="term" value="F:antiporter activity"/>
    <property type="evidence" value="ECO:0007669"/>
    <property type="project" value="UniProtKB-KW"/>
</dbReference>
<feature type="transmembrane region" description="Helical" evidence="10">
    <location>
        <begin position="324"/>
        <end position="342"/>
    </location>
</feature>
<gene>
    <name evidence="13" type="ORF">MNBD_GAMMA21-48</name>
</gene>
<dbReference type="GO" id="GO:0005886">
    <property type="term" value="C:plasma membrane"/>
    <property type="evidence" value="ECO:0007669"/>
    <property type="project" value="TreeGrafter"/>
</dbReference>
<evidence type="ECO:0000256" key="7">
    <source>
        <dbReference type="ARBA" id="ARBA00022989"/>
    </source>
</evidence>
<feature type="transmembrane region" description="Helical" evidence="10">
    <location>
        <begin position="291"/>
        <end position="312"/>
    </location>
</feature>
<dbReference type="InterPro" id="IPR003148">
    <property type="entry name" value="RCK_N"/>
</dbReference>
<dbReference type="FunFam" id="3.40.50.720:FF:000036">
    <property type="entry name" value="Glutathione-regulated potassium-efflux system protein KefB"/>
    <property type="match status" value="1"/>
</dbReference>
<dbReference type="Pfam" id="PF02254">
    <property type="entry name" value="TrkA_N"/>
    <property type="match status" value="1"/>
</dbReference>
<comment type="subcellular location">
    <subcellularLocation>
        <location evidence="1">Endomembrane system</location>
        <topology evidence="1">Multi-pass membrane protein</topology>
    </subcellularLocation>
</comment>
<feature type="transmembrane region" description="Helical" evidence="10">
    <location>
        <begin position="110"/>
        <end position="131"/>
    </location>
</feature>
<dbReference type="NCBIfam" id="TIGR00932">
    <property type="entry name" value="2a37"/>
    <property type="match status" value="1"/>
</dbReference>
<evidence type="ECO:0000256" key="6">
    <source>
        <dbReference type="ARBA" id="ARBA00022958"/>
    </source>
</evidence>
<accession>A0A3B0ZTE3</accession>
<feature type="transmembrane region" description="Helical" evidence="10">
    <location>
        <begin position="6"/>
        <end position="22"/>
    </location>
</feature>
<keyword evidence="3" id="KW-0050">Antiport</keyword>
<evidence type="ECO:0000256" key="3">
    <source>
        <dbReference type="ARBA" id="ARBA00022449"/>
    </source>
</evidence>
<dbReference type="SUPFAM" id="SSF51735">
    <property type="entry name" value="NAD(P)-binding Rossmann-fold domains"/>
    <property type="match status" value="1"/>
</dbReference>
<evidence type="ECO:0000256" key="1">
    <source>
        <dbReference type="ARBA" id="ARBA00004127"/>
    </source>
</evidence>
<dbReference type="Pfam" id="PF00999">
    <property type="entry name" value="Na_H_Exchanger"/>
    <property type="match status" value="1"/>
</dbReference>
<dbReference type="PANTHER" id="PTHR46157:SF4">
    <property type="entry name" value="K(+) EFFLUX ANTIPORTER 3, CHLOROPLASTIC"/>
    <property type="match status" value="1"/>
</dbReference>
<dbReference type="GO" id="GO:0006813">
    <property type="term" value="P:potassium ion transport"/>
    <property type="evidence" value="ECO:0007669"/>
    <property type="project" value="UniProtKB-KW"/>
</dbReference>
<protein>
    <submittedName>
        <fullName evidence="13">Inner membrane protein, KefB/KefC family</fullName>
    </submittedName>
</protein>
<sequence>MLIDILSLLVAAVVIVPIFQRLGLSSVLGYLAAGLIVGPYILAIVQNVEDVQHIGELGVVFLLFVIGLELKPQRLWNMRHQVFGMGLLQVVLTGIILSIVAYNFGINSRTSIVIGFGLALSSTAFVLQILTERGSLQTKEGRMSFGVLLFQDIAVVPLLLMVSAFAPQSGHVSKDVGLGLLLGVGALASVILVGRYAVKPILRHIAASGNHEVFTATAVLLVIGTGWLMDEVGLSMALGAFLAGVLLSGSEFRHQITADVEHFRGLLLGLFFMSVGMSIDITLLADDWLRIIVFVLVLLAIKILVIYPLARLFKASHATAIRSAFFLAQSGEFGFVLFALASKEHLLTNELHSLLLLAIVITMIVTPFLFNLALRLTQKRIDQTVPEKMHVENAPQIKGTVLIAGFGRFGEQIAKVLQAGGIPYIAVDNNPVTVQKAHDQSLPVYFGDVSRPNLLKLLGAKDSMLAVITLDQPLAVERAITALHTECPRVPIFARARDGQDSRRLHELGVETTIPETLESSLQLAATILFRLGIKQNDVIEIVDEFRDEDYRRMGDDNETEDKQ</sequence>
<feature type="transmembrane region" description="Helical" evidence="10">
    <location>
        <begin position="82"/>
        <end position="104"/>
    </location>
</feature>
<proteinExistence type="predicted"/>
<dbReference type="InterPro" id="IPR036291">
    <property type="entry name" value="NAD(P)-bd_dom_sf"/>
</dbReference>
<dbReference type="EMBL" id="UOFR01000001">
    <property type="protein sequence ID" value="VAW90607.1"/>
    <property type="molecule type" value="Genomic_DNA"/>
</dbReference>